<evidence type="ECO:0000313" key="8">
    <source>
        <dbReference type="Proteomes" id="UP000199469"/>
    </source>
</evidence>
<gene>
    <name evidence="7" type="ORF">SAMN05421841_2088</name>
</gene>
<dbReference type="GO" id="GO:0016614">
    <property type="term" value="F:oxidoreductase activity, acting on CH-OH group of donors"/>
    <property type="evidence" value="ECO:0007669"/>
    <property type="project" value="InterPro"/>
</dbReference>
<keyword evidence="3" id="KW-0274">FAD</keyword>
<dbReference type="Pfam" id="PF00732">
    <property type="entry name" value="GMC_oxred_N"/>
    <property type="match status" value="1"/>
</dbReference>
<dbReference type="OrthoDB" id="9787779at2"/>
<dbReference type="InterPro" id="IPR000172">
    <property type="entry name" value="GMC_OxRdtase_N"/>
</dbReference>
<dbReference type="RefSeq" id="WP_089792146.1">
    <property type="nucleotide sequence ID" value="NZ_FOIU01000001.1"/>
</dbReference>
<evidence type="ECO:0000256" key="1">
    <source>
        <dbReference type="ARBA" id="ARBA00010790"/>
    </source>
</evidence>
<dbReference type="STRING" id="356305.SAMN05421841_2088"/>
<dbReference type="Pfam" id="PF05199">
    <property type="entry name" value="GMC_oxred_C"/>
    <property type="match status" value="1"/>
</dbReference>
<dbReference type="SUPFAM" id="SSF51905">
    <property type="entry name" value="FAD/NAD(P)-binding domain"/>
    <property type="match status" value="1"/>
</dbReference>
<reference evidence="8" key="1">
    <citation type="submission" date="2016-10" db="EMBL/GenBank/DDBJ databases">
        <authorList>
            <person name="Varghese N."/>
            <person name="Submissions S."/>
        </authorList>
    </citation>
    <scope>NUCLEOTIDE SEQUENCE [LARGE SCALE GENOMIC DNA]</scope>
    <source>
        <strain evidence="8">DSM 17724</strain>
    </source>
</reference>
<keyword evidence="2" id="KW-0285">Flavoprotein</keyword>
<accession>A0A1I0QRE3</accession>
<dbReference type="EMBL" id="FOIU01000001">
    <property type="protein sequence ID" value="SEW29751.1"/>
    <property type="molecule type" value="Genomic_DNA"/>
</dbReference>
<keyword evidence="4" id="KW-0560">Oxidoreductase</keyword>
<organism evidence="7 8">
    <name type="scientific">Chryseobacterium wanjuense</name>
    <dbReference type="NCBI Taxonomy" id="356305"/>
    <lineage>
        <taxon>Bacteria</taxon>
        <taxon>Pseudomonadati</taxon>
        <taxon>Bacteroidota</taxon>
        <taxon>Flavobacteriia</taxon>
        <taxon>Flavobacteriales</taxon>
        <taxon>Weeksellaceae</taxon>
        <taxon>Chryseobacterium group</taxon>
        <taxon>Chryseobacterium</taxon>
    </lineage>
</organism>
<dbReference type="Proteomes" id="UP000199469">
    <property type="component" value="Unassembled WGS sequence"/>
</dbReference>
<comment type="similarity">
    <text evidence="1">Belongs to the GMC oxidoreductase family.</text>
</comment>
<protein>
    <submittedName>
        <fullName evidence="7">Choline dehydrogenase</fullName>
    </submittedName>
</protein>
<dbReference type="AlphaFoldDB" id="A0A1I0QRE3"/>
<dbReference type="PANTHER" id="PTHR46056">
    <property type="entry name" value="LONG-CHAIN-ALCOHOL OXIDASE"/>
    <property type="match status" value="1"/>
</dbReference>
<feature type="domain" description="Glucose-methanol-choline oxidoreductase N-terminal" evidence="5">
    <location>
        <begin position="200"/>
        <end position="299"/>
    </location>
</feature>
<dbReference type="PANTHER" id="PTHR46056:SF12">
    <property type="entry name" value="LONG-CHAIN-ALCOHOL OXIDASE"/>
    <property type="match status" value="1"/>
</dbReference>
<dbReference type="InterPro" id="IPR007867">
    <property type="entry name" value="GMC_OxRtase_C"/>
</dbReference>
<proteinExistence type="inferred from homology"/>
<keyword evidence="8" id="KW-1185">Reference proteome</keyword>
<sequence length="511" mass="57330">MYDIIIIGSGAGGATMAYRLADTGKKILVIERGDYVPVEKENWNSVEVFQKNRYTTKELWLDKYGKEFRPGMHYNVGGNTKFYGAALFRLREDDFKKIKHYGGISPEWPIKYEDLKEYYLEAEKLFHVHGKRGSDPTEPNESEPYPYEALPHEPRIQEIFDELTDYGLKPFELPIGVNFTPHKTINAPYTLDRFDGFPDAAERKADAHLCSLAKALEYPNVELMLNTKVIKLNTDESGTRISEVVVEHEGETKNLVGNLVILSAGAINSAAILLQSKNEKFPNGLANSSDQVGRNYMFHQNSAMVALFTEPNYTKFGKTFGINDFYRAGGEYEFPLGHIQLLGKSDEFQIEADSPVPAPGFTFELMAKHAVDFWLTSEDLPDPENRVTVEENGQIKISYTPNNEEGHELLKHELIKALKASGKFHSFWFKGIYFSKGMSIASPAHQNGTTKMGVDPENSVVDIHCKAHDLENLYIVDGGFFVSSGAVNPALTIIAMALRVGDHLKKNVLPS</sequence>
<evidence type="ECO:0000256" key="3">
    <source>
        <dbReference type="ARBA" id="ARBA00022827"/>
    </source>
</evidence>
<name>A0A1I0QRE3_9FLAO</name>
<dbReference type="InterPro" id="IPR036188">
    <property type="entry name" value="FAD/NAD-bd_sf"/>
</dbReference>
<evidence type="ECO:0000259" key="5">
    <source>
        <dbReference type="Pfam" id="PF00732"/>
    </source>
</evidence>
<dbReference type="GO" id="GO:0050660">
    <property type="term" value="F:flavin adenine dinucleotide binding"/>
    <property type="evidence" value="ECO:0007669"/>
    <property type="project" value="InterPro"/>
</dbReference>
<evidence type="ECO:0000313" key="7">
    <source>
        <dbReference type="EMBL" id="SEW29751.1"/>
    </source>
</evidence>
<evidence type="ECO:0000256" key="2">
    <source>
        <dbReference type="ARBA" id="ARBA00022630"/>
    </source>
</evidence>
<dbReference type="Pfam" id="PF13450">
    <property type="entry name" value="NAD_binding_8"/>
    <property type="match status" value="1"/>
</dbReference>
<evidence type="ECO:0000259" key="6">
    <source>
        <dbReference type="Pfam" id="PF05199"/>
    </source>
</evidence>
<feature type="domain" description="Glucose-methanol-choline oxidoreductase C-terminal" evidence="6">
    <location>
        <begin position="442"/>
        <end position="497"/>
    </location>
</feature>
<evidence type="ECO:0000256" key="4">
    <source>
        <dbReference type="ARBA" id="ARBA00023002"/>
    </source>
</evidence>
<dbReference type="Gene3D" id="3.50.50.60">
    <property type="entry name" value="FAD/NAD(P)-binding domain"/>
    <property type="match status" value="2"/>
</dbReference>
<dbReference type="PRINTS" id="PR00411">
    <property type="entry name" value="PNDRDTASEI"/>
</dbReference>